<dbReference type="AlphaFoldDB" id="A0A8S1W4D0"/>
<proteinExistence type="predicted"/>
<dbReference type="EMBL" id="CAJJDP010000079">
    <property type="protein sequence ID" value="CAD8182939.1"/>
    <property type="molecule type" value="Genomic_DNA"/>
</dbReference>
<sequence>MINFNYPQTIYKPVQNNYLTDTDILGFLDQLKVKQYTNLERLDNQLIVKFTFQGDQFVTLYDLMNFKLNNVQCFQVDYAFAIIYSILAEFQNKYEQHQVNFNSEEIWIKIKSSPNATFDVIFSSIDFDKQSNTKSDIGSLKGIIFSFLELFQESDIQLIKEVYESLEKCNQINEAQNIIKKYLKPSQQLKLNYNIVDKFQNLVDIFKKSNEISQKGENYDILRNNIINWVAKGNYKLETVANLKDLFVLLQLQATYKILTQWDDLDDIFIILKEYEILNSHQRLQNINDFIFLLTFPKQRLRSDSQITLSYSKQTLDWVEQLEKLILYKITHYIQNITEFYKGDREEWHKVDFKCIFNKVRQYLNDSEGVEQTIQNQQSLKGITLAIIKAYYQEKVDGLNQEIIKIMFKKK</sequence>
<dbReference type="OMA" id="NTIQWIE"/>
<comment type="caution">
    <text evidence="1">The sequence shown here is derived from an EMBL/GenBank/DDBJ whole genome shotgun (WGS) entry which is preliminary data.</text>
</comment>
<evidence type="ECO:0000313" key="1">
    <source>
        <dbReference type="EMBL" id="CAD8182939.1"/>
    </source>
</evidence>
<reference evidence="1" key="1">
    <citation type="submission" date="2021-01" db="EMBL/GenBank/DDBJ databases">
        <authorList>
            <consortium name="Genoscope - CEA"/>
            <person name="William W."/>
        </authorList>
    </citation>
    <scope>NUCLEOTIDE SEQUENCE</scope>
</reference>
<keyword evidence="2" id="KW-1185">Reference proteome</keyword>
<accession>A0A8S1W4D0</accession>
<protein>
    <submittedName>
        <fullName evidence="1">Uncharacterized protein</fullName>
    </submittedName>
</protein>
<gene>
    <name evidence="1" type="ORF">POCTA_138.1.T0800062</name>
</gene>
<dbReference type="OrthoDB" id="310475at2759"/>
<evidence type="ECO:0000313" key="2">
    <source>
        <dbReference type="Proteomes" id="UP000683925"/>
    </source>
</evidence>
<name>A0A8S1W4D0_PAROT</name>
<organism evidence="1 2">
    <name type="scientific">Paramecium octaurelia</name>
    <dbReference type="NCBI Taxonomy" id="43137"/>
    <lineage>
        <taxon>Eukaryota</taxon>
        <taxon>Sar</taxon>
        <taxon>Alveolata</taxon>
        <taxon>Ciliophora</taxon>
        <taxon>Intramacronucleata</taxon>
        <taxon>Oligohymenophorea</taxon>
        <taxon>Peniculida</taxon>
        <taxon>Parameciidae</taxon>
        <taxon>Paramecium</taxon>
    </lineage>
</organism>
<dbReference type="Proteomes" id="UP000683925">
    <property type="component" value="Unassembled WGS sequence"/>
</dbReference>